<sequence length="104" mass="12081">MLTNLKEVGLSLSPSTSRSEQWKLVPSSIWKRFWTYQAFPKIKEFLWRSCAQGVAPTEALYRRQIAVDCHHILLTCPFVRELWLGLQMSFIVPQSGELFFISGF</sequence>
<evidence type="ECO:0000313" key="2">
    <source>
        <dbReference type="Proteomes" id="UP001141806"/>
    </source>
</evidence>
<gene>
    <name evidence="1" type="ORF">NE237_023834</name>
</gene>
<dbReference type="EMBL" id="JAMYWD010000008">
    <property type="protein sequence ID" value="KAJ4963895.1"/>
    <property type="molecule type" value="Genomic_DNA"/>
</dbReference>
<accession>A0A9Q0HFV3</accession>
<reference evidence="1" key="1">
    <citation type="journal article" date="2023" name="Plant J.">
        <title>The genome of the king protea, Protea cynaroides.</title>
        <authorList>
            <person name="Chang J."/>
            <person name="Duong T.A."/>
            <person name="Schoeman C."/>
            <person name="Ma X."/>
            <person name="Roodt D."/>
            <person name="Barker N."/>
            <person name="Li Z."/>
            <person name="Van de Peer Y."/>
            <person name="Mizrachi E."/>
        </authorList>
    </citation>
    <scope>NUCLEOTIDE SEQUENCE</scope>
    <source>
        <tissue evidence="1">Young leaves</tissue>
    </source>
</reference>
<protein>
    <recommendedName>
        <fullName evidence="3">Reverse transcriptase zinc-binding domain-containing protein</fullName>
    </recommendedName>
</protein>
<organism evidence="1 2">
    <name type="scientific">Protea cynaroides</name>
    <dbReference type="NCBI Taxonomy" id="273540"/>
    <lineage>
        <taxon>Eukaryota</taxon>
        <taxon>Viridiplantae</taxon>
        <taxon>Streptophyta</taxon>
        <taxon>Embryophyta</taxon>
        <taxon>Tracheophyta</taxon>
        <taxon>Spermatophyta</taxon>
        <taxon>Magnoliopsida</taxon>
        <taxon>Proteales</taxon>
        <taxon>Proteaceae</taxon>
        <taxon>Protea</taxon>
    </lineage>
</organism>
<evidence type="ECO:0008006" key="3">
    <source>
        <dbReference type="Google" id="ProtNLM"/>
    </source>
</evidence>
<name>A0A9Q0HFV3_9MAGN</name>
<comment type="caution">
    <text evidence="1">The sequence shown here is derived from an EMBL/GenBank/DDBJ whole genome shotgun (WGS) entry which is preliminary data.</text>
</comment>
<dbReference type="Proteomes" id="UP001141806">
    <property type="component" value="Unassembled WGS sequence"/>
</dbReference>
<proteinExistence type="predicted"/>
<keyword evidence="2" id="KW-1185">Reference proteome</keyword>
<evidence type="ECO:0000313" key="1">
    <source>
        <dbReference type="EMBL" id="KAJ4963895.1"/>
    </source>
</evidence>
<dbReference type="AlphaFoldDB" id="A0A9Q0HFV3"/>